<feature type="compositionally biased region" description="Polar residues" evidence="5">
    <location>
        <begin position="347"/>
        <end position="361"/>
    </location>
</feature>
<organism evidence="8 9">
    <name type="scientific">Tritrichomonas musculus</name>
    <dbReference type="NCBI Taxonomy" id="1915356"/>
    <lineage>
        <taxon>Eukaryota</taxon>
        <taxon>Metamonada</taxon>
        <taxon>Parabasalia</taxon>
        <taxon>Tritrichomonadida</taxon>
        <taxon>Tritrichomonadidae</taxon>
        <taxon>Tritrichomonas</taxon>
    </lineage>
</organism>
<evidence type="ECO:0000256" key="2">
    <source>
        <dbReference type="ARBA" id="ARBA00009540"/>
    </source>
</evidence>
<proteinExistence type="inferred from homology"/>
<feature type="compositionally biased region" description="Polar residues" evidence="5">
    <location>
        <begin position="583"/>
        <end position="594"/>
    </location>
</feature>
<feature type="region of interest" description="Disordered" evidence="5">
    <location>
        <begin position="558"/>
        <end position="594"/>
    </location>
</feature>
<dbReference type="PROSITE" id="PS51886">
    <property type="entry name" value="TLDC"/>
    <property type="match status" value="1"/>
</dbReference>
<reference evidence="8 9" key="1">
    <citation type="submission" date="2024-04" db="EMBL/GenBank/DDBJ databases">
        <title>Tritrichomonas musculus Genome.</title>
        <authorList>
            <person name="Alves-Ferreira E."/>
            <person name="Grigg M."/>
            <person name="Lorenzi H."/>
            <person name="Galac M."/>
        </authorList>
    </citation>
    <scope>NUCLEOTIDE SEQUENCE [LARGE SCALE GENOMIC DNA]</scope>
    <source>
        <strain evidence="8 9">EAF2021</strain>
    </source>
</reference>
<feature type="compositionally biased region" description="Polar residues" evidence="5">
    <location>
        <begin position="278"/>
        <end position="291"/>
    </location>
</feature>
<evidence type="ECO:0000256" key="3">
    <source>
        <dbReference type="ARBA" id="ARBA00023128"/>
    </source>
</evidence>
<evidence type="ECO:0000313" key="8">
    <source>
        <dbReference type="EMBL" id="KAK8871098.1"/>
    </source>
</evidence>
<dbReference type="Proteomes" id="UP001470230">
    <property type="component" value="Unassembled WGS sequence"/>
</dbReference>
<dbReference type="PROSITE" id="PS51782">
    <property type="entry name" value="LYSM"/>
    <property type="match status" value="1"/>
</dbReference>
<evidence type="ECO:0000256" key="1">
    <source>
        <dbReference type="ARBA" id="ARBA00004173"/>
    </source>
</evidence>
<dbReference type="SMART" id="SM00584">
    <property type="entry name" value="TLDc"/>
    <property type="match status" value="1"/>
</dbReference>
<keyword evidence="3" id="KW-0496">Mitochondrion</keyword>
<feature type="region of interest" description="Disordered" evidence="5">
    <location>
        <begin position="249"/>
        <end position="291"/>
    </location>
</feature>
<dbReference type="Pfam" id="PF01476">
    <property type="entry name" value="LysM"/>
    <property type="match status" value="1"/>
</dbReference>
<comment type="similarity">
    <text evidence="2">Belongs to the OXR1 family.</text>
</comment>
<comment type="subcellular location">
    <subcellularLocation>
        <location evidence="1">Mitochondrion</location>
    </subcellularLocation>
</comment>
<keyword evidence="9" id="KW-1185">Reference proteome</keyword>
<evidence type="ECO:0000256" key="4">
    <source>
        <dbReference type="ARBA" id="ARBA00040604"/>
    </source>
</evidence>
<feature type="region of interest" description="Disordered" evidence="5">
    <location>
        <begin position="134"/>
        <end position="156"/>
    </location>
</feature>
<dbReference type="Pfam" id="PF07534">
    <property type="entry name" value="TLD"/>
    <property type="match status" value="1"/>
</dbReference>
<protein>
    <recommendedName>
        <fullName evidence="4">Oxidation resistance protein 1</fullName>
    </recommendedName>
</protein>
<dbReference type="Gene3D" id="3.10.350.10">
    <property type="entry name" value="LysM domain"/>
    <property type="match status" value="1"/>
</dbReference>
<dbReference type="PANTHER" id="PTHR23354">
    <property type="entry name" value="NUCLEOLAR PROTEIN 7/ESTROGEN RECEPTOR COACTIVATOR-RELATED"/>
    <property type="match status" value="1"/>
</dbReference>
<feature type="compositionally biased region" description="Low complexity" evidence="5">
    <location>
        <begin position="262"/>
        <end position="277"/>
    </location>
</feature>
<evidence type="ECO:0000256" key="5">
    <source>
        <dbReference type="SAM" id="MobiDB-lite"/>
    </source>
</evidence>
<evidence type="ECO:0000313" key="9">
    <source>
        <dbReference type="Proteomes" id="UP001470230"/>
    </source>
</evidence>
<feature type="compositionally biased region" description="Low complexity" evidence="5">
    <location>
        <begin position="565"/>
        <end position="582"/>
    </location>
</feature>
<evidence type="ECO:0000259" key="7">
    <source>
        <dbReference type="PROSITE" id="PS51886"/>
    </source>
</evidence>
<dbReference type="InterPro" id="IPR036779">
    <property type="entry name" value="LysM_dom_sf"/>
</dbReference>
<dbReference type="InterPro" id="IPR018392">
    <property type="entry name" value="LysM"/>
</dbReference>
<dbReference type="SUPFAM" id="SSF54106">
    <property type="entry name" value="LysM domain"/>
    <property type="match status" value="1"/>
</dbReference>
<gene>
    <name evidence="8" type="ORF">M9Y10_009011</name>
</gene>
<feature type="region of interest" description="Disordered" evidence="5">
    <location>
        <begin position="308"/>
        <end position="368"/>
    </location>
</feature>
<dbReference type="CDD" id="cd00118">
    <property type="entry name" value="LysM"/>
    <property type="match status" value="1"/>
</dbReference>
<dbReference type="PANTHER" id="PTHR23354:SF62">
    <property type="entry name" value="MUSTARD, ISOFORM V"/>
    <property type="match status" value="1"/>
</dbReference>
<accession>A0ABR2IZK7</accession>
<evidence type="ECO:0000259" key="6">
    <source>
        <dbReference type="PROSITE" id="PS51782"/>
    </source>
</evidence>
<sequence length="594" mass="67299">MNNKEDESQNDNDNSHQYIVQNGDTLQSIAVRFDVTVSWILQINHMLSDFILPGDVIKVWKRDIDDGYMKDIPARLVDPNNIEGHSPHGHLFLYPDRIVFNAEVRDESLTILFDGIKDIDIIIHPFNEITTIPPTPVSSKHMQNTSYSSSLPSSYPPTPLQVDIQSPLSLKEIKPEELLYLMMINYDESKVIQSGTEVHVTDLNNNADESSENSKFNCVFFSSMRKHIEPFKHELVTAVNKRRIETMKKKKEGLIGNSSDANNNNNENTETQNLNPNILQDNNDHNLNTTEGGDVILLEDADTWVPEYYKAPNNKGKKRKDKDKDNDNENDRKRRSKRKRNSKTDNDPINGTEQTVSTPTFDPNFKKRYSNPRPLFPINLINGPSEIVTIDDITQIRHSLPYRFRNSSWHLIYRLSNDGSSYYTFYRKTEKKIPLVLLILTDKDEKIGSYLSKGIHISSRYYGSGESFVFHFSPRFESFKWSQENDYFISSPEDQILIGGGGASAIWIDSGMSSAFSGECATFASPSLTSEPNFKILNIEVWSLDTVGSLSTNAITRPPAKSTMSSSSFLQSNDSSQTSSQSKITCATSSPNLE</sequence>
<dbReference type="EMBL" id="JAPFFF010000014">
    <property type="protein sequence ID" value="KAK8871098.1"/>
    <property type="molecule type" value="Genomic_DNA"/>
</dbReference>
<feature type="compositionally biased region" description="Polar residues" evidence="5">
    <location>
        <begin position="134"/>
        <end position="144"/>
    </location>
</feature>
<dbReference type="SMART" id="SM00257">
    <property type="entry name" value="LysM"/>
    <property type="match status" value="1"/>
</dbReference>
<feature type="domain" description="LysM" evidence="6">
    <location>
        <begin position="16"/>
        <end position="59"/>
    </location>
</feature>
<feature type="domain" description="TLDc" evidence="7">
    <location>
        <begin position="386"/>
        <end position="545"/>
    </location>
</feature>
<comment type="caution">
    <text evidence="8">The sequence shown here is derived from an EMBL/GenBank/DDBJ whole genome shotgun (WGS) entry which is preliminary data.</text>
</comment>
<dbReference type="InterPro" id="IPR006571">
    <property type="entry name" value="TLDc_dom"/>
</dbReference>
<feature type="compositionally biased region" description="Basic and acidic residues" evidence="5">
    <location>
        <begin position="322"/>
        <end position="332"/>
    </location>
</feature>
<name>A0ABR2IZK7_9EUKA</name>